<keyword evidence="7" id="KW-1185">Reference proteome</keyword>
<gene>
    <name evidence="6" type="ORF">H8S62_04750</name>
</gene>
<evidence type="ECO:0000256" key="1">
    <source>
        <dbReference type="ARBA" id="ARBA00023015"/>
    </source>
</evidence>
<feature type="domain" description="HTH araC/xylS-type" evidence="5">
    <location>
        <begin position="190"/>
        <end position="288"/>
    </location>
</feature>
<dbReference type="PROSITE" id="PS01124">
    <property type="entry name" value="HTH_ARAC_FAMILY_2"/>
    <property type="match status" value="1"/>
</dbReference>
<keyword evidence="3" id="KW-0010">Activator</keyword>
<dbReference type="SUPFAM" id="SSF51215">
    <property type="entry name" value="Regulatory protein AraC"/>
    <property type="match status" value="1"/>
</dbReference>
<organism evidence="6 7">
    <name type="scientific">Lawsonibacter faecis</name>
    <dbReference type="NCBI Taxonomy" id="2763052"/>
    <lineage>
        <taxon>Bacteria</taxon>
        <taxon>Bacillati</taxon>
        <taxon>Bacillota</taxon>
        <taxon>Clostridia</taxon>
        <taxon>Eubacteriales</taxon>
        <taxon>Oscillospiraceae</taxon>
        <taxon>Lawsonibacter</taxon>
    </lineage>
</organism>
<evidence type="ECO:0000313" key="7">
    <source>
        <dbReference type="Proteomes" id="UP000607645"/>
    </source>
</evidence>
<evidence type="ECO:0000256" key="4">
    <source>
        <dbReference type="ARBA" id="ARBA00023163"/>
    </source>
</evidence>
<dbReference type="AlphaFoldDB" id="A0A8J6J9W5"/>
<evidence type="ECO:0000259" key="5">
    <source>
        <dbReference type="PROSITE" id="PS01124"/>
    </source>
</evidence>
<sequence length="293" mass="33109">MAERRPIQLLERDLLSQRLEQFDYTILAFNHWKQWKPRLTRDNVLSNFKLVIMAAGRSRVTAGDVVREAGRGDVLLFAPFVRNRVECVSEENVELYYLYFDLLPMEKRSDFTALFQCRELNCCPGLIPEHVFPQLERSLSAARGERPGGYFSAKLLLLHTLLNLLQAEAERGVAVPERAAATAAGEALVSRCIGYLDAHMSENVSVGDLCGEFGVSQSYLSKCFTRAVGKSTKEFIVAYKLRRLEQELRYGESSMKALAAQYGFPSEYAFSVAFKKYYGVSPLGYRRGQRGGE</sequence>
<dbReference type="PROSITE" id="PS00041">
    <property type="entry name" value="HTH_ARAC_FAMILY_1"/>
    <property type="match status" value="1"/>
</dbReference>
<dbReference type="InterPro" id="IPR050204">
    <property type="entry name" value="AraC_XylS_family_regulators"/>
</dbReference>
<dbReference type="PANTHER" id="PTHR46796">
    <property type="entry name" value="HTH-TYPE TRANSCRIPTIONAL ACTIVATOR RHAS-RELATED"/>
    <property type="match status" value="1"/>
</dbReference>
<dbReference type="SUPFAM" id="SSF46689">
    <property type="entry name" value="Homeodomain-like"/>
    <property type="match status" value="2"/>
</dbReference>
<keyword evidence="1" id="KW-0805">Transcription regulation</keyword>
<dbReference type="RefSeq" id="WP_186918649.1">
    <property type="nucleotide sequence ID" value="NZ_JACOPQ010000003.1"/>
</dbReference>
<dbReference type="InterPro" id="IPR009057">
    <property type="entry name" value="Homeodomain-like_sf"/>
</dbReference>
<dbReference type="SMART" id="SM00342">
    <property type="entry name" value="HTH_ARAC"/>
    <property type="match status" value="1"/>
</dbReference>
<evidence type="ECO:0000256" key="2">
    <source>
        <dbReference type="ARBA" id="ARBA00023125"/>
    </source>
</evidence>
<protein>
    <submittedName>
        <fullName evidence="6">Helix-turn-helix transcriptional regulator</fullName>
    </submittedName>
</protein>
<proteinExistence type="predicted"/>
<dbReference type="Pfam" id="PF12833">
    <property type="entry name" value="HTH_18"/>
    <property type="match status" value="1"/>
</dbReference>
<dbReference type="GO" id="GO:0043565">
    <property type="term" value="F:sequence-specific DNA binding"/>
    <property type="evidence" value="ECO:0007669"/>
    <property type="project" value="InterPro"/>
</dbReference>
<accession>A0A8J6J9W5</accession>
<dbReference type="Gene3D" id="1.10.10.60">
    <property type="entry name" value="Homeodomain-like"/>
    <property type="match status" value="1"/>
</dbReference>
<evidence type="ECO:0000256" key="3">
    <source>
        <dbReference type="ARBA" id="ARBA00023159"/>
    </source>
</evidence>
<reference evidence="6" key="1">
    <citation type="submission" date="2020-08" db="EMBL/GenBank/DDBJ databases">
        <title>Genome public.</title>
        <authorList>
            <person name="Liu C."/>
            <person name="Sun Q."/>
        </authorList>
    </citation>
    <scope>NUCLEOTIDE SEQUENCE</scope>
    <source>
        <strain evidence="6">NSJ-52</strain>
    </source>
</reference>
<dbReference type="InterPro" id="IPR018062">
    <property type="entry name" value="HTH_AraC-typ_CS"/>
</dbReference>
<dbReference type="GO" id="GO:0003700">
    <property type="term" value="F:DNA-binding transcription factor activity"/>
    <property type="evidence" value="ECO:0007669"/>
    <property type="project" value="InterPro"/>
</dbReference>
<evidence type="ECO:0000313" key="6">
    <source>
        <dbReference type="EMBL" id="MBC5736318.1"/>
    </source>
</evidence>
<dbReference type="Proteomes" id="UP000607645">
    <property type="component" value="Unassembled WGS sequence"/>
</dbReference>
<dbReference type="InterPro" id="IPR037923">
    <property type="entry name" value="HTH-like"/>
</dbReference>
<keyword evidence="2" id="KW-0238">DNA-binding</keyword>
<keyword evidence="4" id="KW-0804">Transcription</keyword>
<dbReference type="EMBL" id="JACOPQ010000003">
    <property type="protein sequence ID" value="MBC5736318.1"/>
    <property type="molecule type" value="Genomic_DNA"/>
</dbReference>
<name>A0A8J6J9W5_9FIRM</name>
<comment type="caution">
    <text evidence="6">The sequence shown here is derived from an EMBL/GenBank/DDBJ whole genome shotgun (WGS) entry which is preliminary data.</text>
</comment>
<dbReference type="InterPro" id="IPR018060">
    <property type="entry name" value="HTH_AraC"/>
</dbReference>